<dbReference type="InterPro" id="IPR010995">
    <property type="entry name" value="DNA_repair_Rad51/TF_NusA_a-hlx"/>
</dbReference>
<keyword evidence="10 12" id="KW-0238">DNA-binding</keyword>
<dbReference type="SMART" id="SM00436">
    <property type="entry name" value="TOP1Bc"/>
    <property type="match status" value="1"/>
</dbReference>
<comment type="cofactor">
    <cofactor evidence="2">
        <name>Mg(2+)</name>
        <dbReference type="ChEBI" id="CHEBI:18420"/>
    </cofactor>
</comment>
<dbReference type="InterPro" id="IPR013498">
    <property type="entry name" value="Topo_IA_Znf"/>
</dbReference>
<dbReference type="PROSITE" id="PS52039">
    <property type="entry name" value="TOPO_IA_2"/>
    <property type="match status" value="1"/>
</dbReference>
<dbReference type="Pfam" id="PF01131">
    <property type="entry name" value="Topoisom_bac"/>
    <property type="match status" value="2"/>
</dbReference>
<feature type="region of interest" description="Interaction with DNA" evidence="12">
    <location>
        <begin position="193"/>
        <end position="198"/>
    </location>
</feature>
<dbReference type="GO" id="GO:0006281">
    <property type="term" value="P:DNA repair"/>
    <property type="evidence" value="ECO:0007669"/>
    <property type="project" value="TreeGrafter"/>
</dbReference>
<dbReference type="CDD" id="cd00186">
    <property type="entry name" value="TOP1Ac"/>
    <property type="match status" value="1"/>
</dbReference>
<dbReference type="SMART" id="SM00437">
    <property type="entry name" value="TOP1Ac"/>
    <property type="match status" value="1"/>
</dbReference>
<keyword evidence="17" id="KW-1185">Reference proteome</keyword>
<comment type="similarity">
    <text evidence="3 12">Belongs to the type IA topoisomerase family.</text>
</comment>
<dbReference type="EC" id="5.6.2.1" evidence="12"/>
<evidence type="ECO:0000256" key="12">
    <source>
        <dbReference type="HAMAP-Rule" id="MF_00952"/>
    </source>
</evidence>
<evidence type="ECO:0000256" key="8">
    <source>
        <dbReference type="ARBA" id="ARBA00022842"/>
    </source>
</evidence>
<comment type="function">
    <text evidence="12">Releases the supercoiling and torsional tension of DNA, which is introduced during the DNA replication and transcription, by transiently cleaving and rejoining one strand of the DNA duplex. Introduces a single-strand break via transesterification at a target site in duplex DNA. The scissile phosphodiester is attacked by the catalytic tyrosine of the enzyme, resulting in the formation of a DNA-(5'-phosphotyrosyl)-enzyme intermediate and the expulsion of a 3'-OH DNA strand. The free DNA strand then undergoes passage around the unbroken strand, thus removing DNA supercoils. Finally, in the religation step, the DNA 3'-OH attacks the covalent intermediate to expel the active-site tyrosine and restore the DNA phosphodiester backbone.</text>
</comment>
<feature type="active site" description="O-(5'-phospho-DNA)-tyrosine intermediate" evidence="12">
    <location>
        <position position="323"/>
    </location>
</feature>
<feature type="site" description="Interaction with DNA" evidence="12">
    <location>
        <position position="545"/>
    </location>
</feature>
<dbReference type="EMBL" id="FNWU01000001">
    <property type="protein sequence ID" value="SEH40609.1"/>
    <property type="molecule type" value="Genomic_DNA"/>
</dbReference>
<evidence type="ECO:0000256" key="6">
    <source>
        <dbReference type="ARBA" id="ARBA00022771"/>
    </source>
</evidence>
<dbReference type="AlphaFoldDB" id="A0A1H6I2S6"/>
<dbReference type="GO" id="GO:0003917">
    <property type="term" value="F:DNA topoisomerase type I (single strand cut, ATP-independent) activity"/>
    <property type="evidence" value="ECO:0007669"/>
    <property type="project" value="UniProtKB-UniRule"/>
</dbReference>
<dbReference type="Pfam" id="PF14520">
    <property type="entry name" value="HHH_5"/>
    <property type="match status" value="1"/>
</dbReference>
<evidence type="ECO:0000256" key="9">
    <source>
        <dbReference type="ARBA" id="ARBA00023029"/>
    </source>
</evidence>
<dbReference type="SMART" id="SM00493">
    <property type="entry name" value="TOPRIM"/>
    <property type="match status" value="1"/>
</dbReference>
<dbReference type="Gene3D" id="2.70.20.10">
    <property type="entry name" value="Topoisomerase I, domain 3"/>
    <property type="match status" value="1"/>
</dbReference>
<dbReference type="CDD" id="cd03362">
    <property type="entry name" value="TOPRIM_TopoIA_TopoIII"/>
    <property type="match status" value="1"/>
</dbReference>
<evidence type="ECO:0000256" key="10">
    <source>
        <dbReference type="ARBA" id="ARBA00023125"/>
    </source>
</evidence>
<gene>
    <name evidence="12" type="primary">topA</name>
    <name evidence="16" type="ORF">SAMN05192561_101662</name>
</gene>
<evidence type="ECO:0000313" key="16">
    <source>
        <dbReference type="EMBL" id="SEH40609.1"/>
    </source>
</evidence>
<feature type="region of interest" description="Disordered" evidence="13">
    <location>
        <begin position="364"/>
        <end position="387"/>
    </location>
</feature>
<dbReference type="Gene3D" id="3.40.50.140">
    <property type="match status" value="1"/>
</dbReference>
<comment type="caution">
    <text evidence="12">Lacks conserved residue(s) required for the propagation of feature annotation.</text>
</comment>
<dbReference type="PRINTS" id="PR00417">
    <property type="entry name" value="PRTPISMRASEI"/>
</dbReference>
<sequence>MSRGPELIITEKDNAARRIADVLSGESAESDRVNGVNVYKWGGKRCIGLSGHVVGVDFPPEYGNWRDVEPVELIDAPVSTEPTQEGIVAALRRLARNASRVVIATDYDREGELIGKEAYELVREVNEDAPIDRVRFSSITENEVKDAFANPDELDFDLAAAGEARQVIDLMWGAALTRFLSLSAGQLGDDFISVGRVQGPTLKLIVDREREIQAFDPEAYWELSGNLTKSGGDPFEASYFLLDADSNEADRIWDEDVAETLSQALDAADGAVVDDIRRRTRTDDPPVPFNTTQFIRAAGSLGYGAQRAMSIAEDLYTAGYVTYPRTDNTVYPDDLDPRELLEAFLDTGFGDDADALLDREAIEPTEGDEETTDHPPIHPTGEIPAASDLSDDEWEVYELVVRRFFATCAPAATWEHLRVVALANGEATTIAAEADSRSALRDPEAAESGREPSLAADGGLRLKANGKRLLEPGYHDVYPYRSSSETIVPDVESGEELALTDRELEGKETQPPRRYGQSRLIEEMESRDVGTKATRHNTIEKLYDRGYIENDPPRPTKLAEAVVEAAEEFADRIVSEEMTAQLEADMQAIAAGEAEYEDVTAESREVLSAVFEELGDSREEVGDHLRTSLKADKRLGPCPECGADLLVRKSRYGSHFVGCDGYPDCEYTLPLPSTGKPLILDETCEDHDLHHVKMLAGRKTFVHGCPQCQADEADATEDTVIGDCPECGDTEGGELAIKQLRSGSRLVGCTRYPDCEYSLPLPRRGEIEITDETCEEHDLPHLRVHADDEPWELGCPICNYREFQAREHGSELQAIDGIGEKTAEKLSDAGIDGVEALATADADDLAERVDGVGADTVREWQADPDVGTAADGSDADAGEDEAEAAEAAPDEGEEILEDIVSDVTGQ</sequence>
<dbReference type="InterPro" id="IPR013824">
    <property type="entry name" value="Topo_IA_cen_sub1"/>
</dbReference>
<dbReference type="InterPro" id="IPR006171">
    <property type="entry name" value="TOPRIM_dom"/>
</dbReference>
<feature type="domain" description="Topo IA-type catalytic" evidence="15">
    <location>
        <begin position="155"/>
        <end position="611"/>
    </location>
</feature>
<evidence type="ECO:0000256" key="1">
    <source>
        <dbReference type="ARBA" id="ARBA00000213"/>
    </source>
</evidence>
<dbReference type="RefSeq" id="WP_092814189.1">
    <property type="nucleotide sequence ID" value="NZ_FNWU01000001.1"/>
</dbReference>
<keyword evidence="6" id="KW-0863">Zinc-finger</keyword>
<evidence type="ECO:0000256" key="3">
    <source>
        <dbReference type="ARBA" id="ARBA00009446"/>
    </source>
</evidence>
<keyword evidence="11 12" id="KW-0413">Isomerase</keyword>
<evidence type="ECO:0000256" key="7">
    <source>
        <dbReference type="ARBA" id="ARBA00022833"/>
    </source>
</evidence>
<dbReference type="SUPFAM" id="SSF56712">
    <property type="entry name" value="Prokaryotic type I DNA topoisomerase"/>
    <property type="match status" value="1"/>
</dbReference>
<keyword evidence="5" id="KW-0677">Repeat</keyword>
<evidence type="ECO:0000256" key="4">
    <source>
        <dbReference type="ARBA" id="ARBA00022723"/>
    </source>
</evidence>
<feature type="site" description="Interaction with DNA" evidence="12">
    <location>
        <position position="169"/>
    </location>
</feature>
<dbReference type="GO" id="GO:0006310">
    <property type="term" value="P:DNA recombination"/>
    <property type="evidence" value="ECO:0007669"/>
    <property type="project" value="TreeGrafter"/>
</dbReference>
<dbReference type="InterPro" id="IPR003601">
    <property type="entry name" value="Topo_IA_2"/>
</dbReference>
<dbReference type="GO" id="GO:0008270">
    <property type="term" value="F:zinc ion binding"/>
    <property type="evidence" value="ECO:0007669"/>
    <property type="project" value="UniProtKB-KW"/>
</dbReference>
<keyword evidence="4" id="KW-0479">Metal-binding</keyword>
<keyword evidence="9 12" id="KW-0799">Topoisomerase</keyword>
<dbReference type="Gene3D" id="1.10.290.10">
    <property type="entry name" value="Topoisomerase I, domain 4"/>
    <property type="match status" value="1"/>
</dbReference>
<keyword evidence="8" id="KW-0460">Magnesium</keyword>
<dbReference type="SUPFAM" id="SSF47794">
    <property type="entry name" value="Rad51 N-terminal domain-like"/>
    <property type="match status" value="1"/>
</dbReference>
<feature type="site" description="Interaction with DNA" evidence="12">
    <location>
        <position position="325"/>
    </location>
</feature>
<dbReference type="GO" id="GO:0000166">
    <property type="term" value="F:nucleotide binding"/>
    <property type="evidence" value="ECO:0007669"/>
    <property type="project" value="InterPro"/>
</dbReference>
<dbReference type="PANTHER" id="PTHR11390:SF26">
    <property type="entry name" value="DNA TOPOISOMERASE 1"/>
    <property type="match status" value="1"/>
</dbReference>
<feature type="compositionally biased region" description="Basic and acidic residues" evidence="13">
    <location>
        <begin position="434"/>
        <end position="450"/>
    </location>
</feature>
<evidence type="ECO:0000256" key="11">
    <source>
        <dbReference type="ARBA" id="ARBA00023235"/>
    </source>
</evidence>
<feature type="site" description="Interaction with DNA" evidence="12">
    <location>
        <position position="52"/>
    </location>
</feature>
<reference evidence="16 17" key="1">
    <citation type="submission" date="2016-10" db="EMBL/GenBank/DDBJ databases">
        <authorList>
            <person name="de Groot N.N."/>
        </authorList>
    </citation>
    <scope>NUCLEOTIDE SEQUENCE [LARGE SCALE GENOMIC DNA]</scope>
    <source>
        <strain evidence="16 17">IBRC-M10418</strain>
    </source>
</reference>
<dbReference type="GO" id="GO:0005694">
    <property type="term" value="C:chromosome"/>
    <property type="evidence" value="ECO:0007669"/>
    <property type="project" value="InterPro"/>
</dbReference>
<comment type="catalytic activity">
    <reaction evidence="1 12">
        <text>ATP-independent breakage of single-stranded DNA, followed by passage and rejoining.</text>
        <dbReference type="EC" id="5.6.2.1"/>
    </reaction>
</comment>
<name>A0A1H6I2S6_9EURY</name>
<dbReference type="Proteomes" id="UP000199215">
    <property type="component" value="Unassembled WGS sequence"/>
</dbReference>
<feature type="compositionally biased region" description="Acidic residues" evidence="13">
    <location>
        <begin position="873"/>
        <end position="894"/>
    </location>
</feature>
<organism evidence="16 17">
    <name type="scientific">Halopenitus malekzadehii</name>
    <dbReference type="NCBI Taxonomy" id="1267564"/>
    <lineage>
        <taxon>Archaea</taxon>
        <taxon>Methanobacteriati</taxon>
        <taxon>Methanobacteriota</taxon>
        <taxon>Stenosarchaea group</taxon>
        <taxon>Halobacteria</taxon>
        <taxon>Halobacteriales</taxon>
        <taxon>Haloferacaceae</taxon>
        <taxon>Halopenitus</taxon>
    </lineage>
</organism>
<dbReference type="InterPro" id="IPR013825">
    <property type="entry name" value="Topo_IA_cen_sub2"/>
</dbReference>
<dbReference type="InterPro" id="IPR023406">
    <property type="entry name" value="Topo_IA_AS"/>
</dbReference>
<keyword evidence="7" id="KW-0862">Zinc</keyword>
<dbReference type="GO" id="GO:0003677">
    <property type="term" value="F:DNA binding"/>
    <property type="evidence" value="ECO:0007669"/>
    <property type="project" value="UniProtKB-KW"/>
</dbReference>
<dbReference type="FunFam" id="1.10.290.10:FF:000003">
    <property type="entry name" value="DNA topoisomerase"/>
    <property type="match status" value="1"/>
</dbReference>
<dbReference type="PROSITE" id="PS50880">
    <property type="entry name" value="TOPRIM"/>
    <property type="match status" value="1"/>
</dbReference>
<dbReference type="PROSITE" id="PS00396">
    <property type="entry name" value="TOPO_IA_1"/>
    <property type="match status" value="1"/>
</dbReference>
<dbReference type="OrthoDB" id="30963at2157"/>
<feature type="site" description="Interaction with DNA" evidence="12">
    <location>
        <position position="165"/>
    </location>
</feature>
<dbReference type="Gene3D" id="3.30.65.10">
    <property type="entry name" value="Bacterial Topoisomerase I, domain 1"/>
    <property type="match status" value="1"/>
</dbReference>
<dbReference type="InterPro" id="IPR003602">
    <property type="entry name" value="Topo_IA_DNA-bd_dom"/>
</dbReference>
<feature type="region of interest" description="Disordered" evidence="13">
    <location>
        <begin position="434"/>
        <end position="457"/>
    </location>
</feature>
<dbReference type="STRING" id="1267564.SAMN05192561_101662"/>
<dbReference type="InterPro" id="IPR013826">
    <property type="entry name" value="Topo_IA_cen_sub3"/>
</dbReference>
<proteinExistence type="inferred from homology"/>
<dbReference type="InterPro" id="IPR028612">
    <property type="entry name" value="Topoisom_1_IA"/>
</dbReference>
<evidence type="ECO:0000256" key="5">
    <source>
        <dbReference type="ARBA" id="ARBA00022737"/>
    </source>
</evidence>
<dbReference type="InterPro" id="IPR023405">
    <property type="entry name" value="Topo_IA_core_domain"/>
</dbReference>
<protein>
    <recommendedName>
        <fullName evidence="12">DNA topoisomerase 1</fullName>
        <ecNumber evidence="12">5.6.2.1</ecNumber>
    </recommendedName>
    <alternativeName>
        <fullName evidence="12">DNA topoisomerase I</fullName>
    </alternativeName>
</protein>
<dbReference type="PANTHER" id="PTHR11390">
    <property type="entry name" value="PROKARYOTIC DNA TOPOISOMERASE"/>
    <property type="match status" value="1"/>
</dbReference>
<evidence type="ECO:0000256" key="13">
    <source>
        <dbReference type="SAM" id="MobiDB-lite"/>
    </source>
</evidence>
<evidence type="ECO:0000259" key="15">
    <source>
        <dbReference type="PROSITE" id="PS52039"/>
    </source>
</evidence>
<feature type="domain" description="Toprim" evidence="14">
    <location>
        <begin position="5"/>
        <end position="140"/>
    </location>
</feature>
<comment type="subunit">
    <text evidence="12">Monomer.</text>
</comment>
<dbReference type="HAMAP" id="MF_00952">
    <property type="entry name" value="Topoisom_1_prok"/>
    <property type="match status" value="1"/>
</dbReference>
<feature type="region of interest" description="Disordered" evidence="13">
    <location>
        <begin position="858"/>
        <end position="894"/>
    </location>
</feature>
<dbReference type="Pfam" id="PF01396">
    <property type="entry name" value="Zn_ribbon_Top1"/>
    <property type="match status" value="2"/>
</dbReference>
<dbReference type="InterPro" id="IPR034144">
    <property type="entry name" value="TOPRIM_TopoIII"/>
</dbReference>
<dbReference type="InterPro" id="IPR000380">
    <property type="entry name" value="Topo_IA"/>
</dbReference>
<dbReference type="Gene3D" id="1.10.460.10">
    <property type="entry name" value="Topoisomerase I, domain 2"/>
    <property type="match status" value="1"/>
</dbReference>
<evidence type="ECO:0000313" key="17">
    <source>
        <dbReference type="Proteomes" id="UP000199215"/>
    </source>
</evidence>
<dbReference type="Pfam" id="PF01751">
    <property type="entry name" value="Toprim"/>
    <property type="match status" value="1"/>
</dbReference>
<dbReference type="GO" id="GO:0006265">
    <property type="term" value="P:DNA topological change"/>
    <property type="evidence" value="ECO:0007669"/>
    <property type="project" value="UniProtKB-UniRule"/>
</dbReference>
<evidence type="ECO:0000256" key="2">
    <source>
        <dbReference type="ARBA" id="ARBA00001946"/>
    </source>
</evidence>
<dbReference type="SUPFAM" id="SSF57783">
    <property type="entry name" value="Zinc beta-ribbon"/>
    <property type="match status" value="1"/>
</dbReference>
<accession>A0A1H6I2S6</accession>
<evidence type="ECO:0000259" key="14">
    <source>
        <dbReference type="PROSITE" id="PS50880"/>
    </source>
</evidence>
<dbReference type="InterPro" id="IPR013497">
    <property type="entry name" value="Topo_IA_cen"/>
</dbReference>
<dbReference type="Gene3D" id="1.10.150.20">
    <property type="entry name" value="5' to 3' exonuclease, C-terminal subdomain"/>
    <property type="match status" value="1"/>
</dbReference>